<comment type="caution">
    <text evidence="6">The sequence shown here is derived from an EMBL/GenBank/DDBJ whole genome shotgun (WGS) entry which is preliminary data.</text>
</comment>
<dbReference type="Gene3D" id="3.40.190.290">
    <property type="match status" value="1"/>
</dbReference>
<dbReference type="InterPro" id="IPR000847">
    <property type="entry name" value="LysR_HTH_N"/>
</dbReference>
<evidence type="ECO:0000313" key="7">
    <source>
        <dbReference type="Proteomes" id="UP000233553"/>
    </source>
</evidence>
<dbReference type="RefSeq" id="WP_101237196.1">
    <property type="nucleotide sequence ID" value="NZ_PISJ01000019.1"/>
</dbReference>
<evidence type="ECO:0000256" key="3">
    <source>
        <dbReference type="ARBA" id="ARBA00023125"/>
    </source>
</evidence>
<dbReference type="Pfam" id="PF00126">
    <property type="entry name" value="HTH_1"/>
    <property type="match status" value="1"/>
</dbReference>
<dbReference type="PANTHER" id="PTHR30537">
    <property type="entry name" value="HTH-TYPE TRANSCRIPTIONAL REGULATOR"/>
    <property type="match status" value="1"/>
</dbReference>
<proteinExistence type="inferred from homology"/>
<dbReference type="AlphaFoldDB" id="A0A2N0WBF8"/>
<dbReference type="InterPro" id="IPR058163">
    <property type="entry name" value="LysR-type_TF_proteobact-type"/>
</dbReference>
<dbReference type="PANTHER" id="PTHR30537:SF30">
    <property type="entry name" value="TRANSCRIPTIONAL REGULATOR-RELATED"/>
    <property type="match status" value="1"/>
</dbReference>
<comment type="similarity">
    <text evidence="1">Belongs to the LysR transcriptional regulatory family.</text>
</comment>
<keyword evidence="2" id="KW-0805">Transcription regulation</keyword>
<keyword evidence="3" id="KW-0238">DNA-binding</keyword>
<evidence type="ECO:0000256" key="1">
    <source>
        <dbReference type="ARBA" id="ARBA00009437"/>
    </source>
</evidence>
<protein>
    <submittedName>
        <fullName evidence="6">LysR family transcriptional regulator</fullName>
    </submittedName>
</protein>
<dbReference type="SUPFAM" id="SSF46785">
    <property type="entry name" value="Winged helix' DNA-binding domain"/>
    <property type="match status" value="1"/>
</dbReference>
<dbReference type="InterPro" id="IPR036390">
    <property type="entry name" value="WH_DNA-bd_sf"/>
</dbReference>
<organism evidence="6 7">
    <name type="scientific">Acinetobacter proteolyticus</name>
    <dbReference type="NCBI Taxonomy" id="1776741"/>
    <lineage>
        <taxon>Bacteria</taxon>
        <taxon>Pseudomonadati</taxon>
        <taxon>Pseudomonadota</taxon>
        <taxon>Gammaproteobacteria</taxon>
        <taxon>Moraxellales</taxon>
        <taxon>Moraxellaceae</taxon>
        <taxon>Acinetobacter</taxon>
    </lineage>
</organism>
<evidence type="ECO:0000313" key="6">
    <source>
        <dbReference type="EMBL" id="PKF31832.1"/>
    </source>
</evidence>
<dbReference type="GO" id="GO:0043565">
    <property type="term" value="F:sequence-specific DNA binding"/>
    <property type="evidence" value="ECO:0007669"/>
    <property type="project" value="TreeGrafter"/>
</dbReference>
<evidence type="ECO:0000256" key="2">
    <source>
        <dbReference type="ARBA" id="ARBA00023015"/>
    </source>
</evidence>
<dbReference type="InterPro" id="IPR036388">
    <property type="entry name" value="WH-like_DNA-bd_sf"/>
</dbReference>
<dbReference type="PRINTS" id="PR00039">
    <property type="entry name" value="HTHLYSR"/>
</dbReference>
<accession>A0A2N0WBF8</accession>
<evidence type="ECO:0000256" key="4">
    <source>
        <dbReference type="ARBA" id="ARBA00023163"/>
    </source>
</evidence>
<dbReference type="EMBL" id="PISJ01000019">
    <property type="protein sequence ID" value="PKF31832.1"/>
    <property type="molecule type" value="Genomic_DNA"/>
</dbReference>
<keyword evidence="4" id="KW-0804">Transcription</keyword>
<evidence type="ECO:0000259" key="5">
    <source>
        <dbReference type="PROSITE" id="PS50931"/>
    </source>
</evidence>
<dbReference type="GO" id="GO:0003700">
    <property type="term" value="F:DNA-binding transcription factor activity"/>
    <property type="evidence" value="ECO:0007669"/>
    <property type="project" value="InterPro"/>
</dbReference>
<gene>
    <name evidence="6" type="ORF">CW311_16470</name>
</gene>
<feature type="domain" description="HTH lysR-type" evidence="5">
    <location>
        <begin position="1"/>
        <end position="60"/>
    </location>
</feature>
<dbReference type="SUPFAM" id="SSF53850">
    <property type="entry name" value="Periplasmic binding protein-like II"/>
    <property type="match status" value="1"/>
</dbReference>
<dbReference type="Pfam" id="PF03466">
    <property type="entry name" value="LysR_substrate"/>
    <property type="match status" value="1"/>
</dbReference>
<dbReference type="Gene3D" id="1.10.10.10">
    <property type="entry name" value="Winged helix-like DNA-binding domain superfamily/Winged helix DNA-binding domain"/>
    <property type="match status" value="1"/>
</dbReference>
<name>A0A2N0WBF8_9GAMM</name>
<dbReference type="InterPro" id="IPR005119">
    <property type="entry name" value="LysR_subst-bd"/>
</dbReference>
<reference evidence="6 7" key="1">
    <citation type="submission" date="2017-12" db="EMBL/GenBank/DDBJ databases">
        <title>Draft Genome sequences of multiple microbial strains isolated from spacecraft associated surfaces.</title>
        <authorList>
            <person name="Seuylemezian A."/>
            <person name="Vaishampayan P."/>
            <person name="Venkateswaran K."/>
        </authorList>
    </citation>
    <scope>NUCLEOTIDE SEQUENCE [LARGE SCALE GENOMIC DNA]</scope>
    <source>
        <strain evidence="6 7">2P01AA</strain>
    </source>
</reference>
<dbReference type="Proteomes" id="UP000233553">
    <property type="component" value="Unassembled WGS sequence"/>
</dbReference>
<dbReference type="CDD" id="cd08475">
    <property type="entry name" value="PBP2_CrgA_like_6"/>
    <property type="match status" value="1"/>
</dbReference>
<sequence>MQTELSTISIFVTVVEAGSFSNAAEQLHLTRSAVSKSIARLEQRLGVTLFKRTTRTLSLTAEGALFYEHSQRAIAEIHSAESLLDQGKINATGLLRVSAPVLFGQLYVAPLMVELAQQHADLQVELSFNDRTIDLVEDGFDLAIRIGTLDDSNHLIARKLGDHRMLLCATPKYIQQSGPVNHLDDLHQHTTIAYPYSGSPTKWHLQDKNKQLYAIKPKAKLMLNDMQAIKNTVLLDQGIAWLPDWLIHKELQDGSLVQVLAEFSSVDFPIHVVWPALTYMPLKTRLAIDLLVAVFPSQLSANYPPSIQKSLSNF</sequence>
<dbReference type="FunFam" id="1.10.10.10:FF:000001">
    <property type="entry name" value="LysR family transcriptional regulator"/>
    <property type="match status" value="1"/>
</dbReference>
<dbReference type="GO" id="GO:0006351">
    <property type="term" value="P:DNA-templated transcription"/>
    <property type="evidence" value="ECO:0007669"/>
    <property type="project" value="TreeGrafter"/>
</dbReference>
<dbReference type="PROSITE" id="PS50931">
    <property type="entry name" value="HTH_LYSR"/>
    <property type="match status" value="1"/>
</dbReference>